<evidence type="ECO:0000313" key="1">
    <source>
        <dbReference type="EMBL" id="KAJ8511538.1"/>
    </source>
</evidence>
<dbReference type="AlphaFoldDB" id="A0AAV8RVE9"/>
<dbReference type="Proteomes" id="UP001222027">
    <property type="component" value="Unassembled WGS sequence"/>
</dbReference>
<sequence>MDDDAGVGLTDCPPNCWRKRPVTTRKWRSKHTESGLACHLTHPTRERDFRGGLSKPGHTASSTSASEAATCLPGGFFNHESFPGEGLMEEEDKMGPTTWGGGCSVRVSVTVTLLQAAEKEKEMKSWIEYIDDGIFFGYCKISLIGERPLNPKYWHVQINQAKFQTRDQLRRGPTACPRG</sequence>
<accession>A0AAV8RVE9</accession>
<evidence type="ECO:0000313" key="2">
    <source>
        <dbReference type="Proteomes" id="UP001222027"/>
    </source>
</evidence>
<reference evidence="1 2" key="1">
    <citation type="submission" date="2022-12" db="EMBL/GenBank/DDBJ databases">
        <title>Chromosome-scale assembly of the Ensete ventricosum genome.</title>
        <authorList>
            <person name="Dussert Y."/>
            <person name="Stocks J."/>
            <person name="Wendawek A."/>
            <person name="Woldeyes F."/>
            <person name="Nichols R.A."/>
            <person name="Borrell J.S."/>
        </authorList>
    </citation>
    <scope>NUCLEOTIDE SEQUENCE [LARGE SCALE GENOMIC DNA]</scope>
    <source>
        <strain evidence="2">cv. Maze</strain>
        <tissue evidence="1">Seeds</tissue>
    </source>
</reference>
<keyword evidence="2" id="KW-1185">Reference proteome</keyword>
<evidence type="ECO:0008006" key="3">
    <source>
        <dbReference type="Google" id="ProtNLM"/>
    </source>
</evidence>
<dbReference type="EMBL" id="JAQQAF010000001">
    <property type="protein sequence ID" value="KAJ8511538.1"/>
    <property type="molecule type" value="Genomic_DNA"/>
</dbReference>
<name>A0AAV8RVE9_ENSVE</name>
<gene>
    <name evidence="1" type="ORF">OPV22_001972</name>
</gene>
<protein>
    <recommendedName>
        <fullName evidence="3">PH domain-containing protein</fullName>
    </recommendedName>
</protein>
<organism evidence="1 2">
    <name type="scientific">Ensete ventricosum</name>
    <name type="common">Abyssinian banana</name>
    <name type="synonym">Musa ensete</name>
    <dbReference type="NCBI Taxonomy" id="4639"/>
    <lineage>
        <taxon>Eukaryota</taxon>
        <taxon>Viridiplantae</taxon>
        <taxon>Streptophyta</taxon>
        <taxon>Embryophyta</taxon>
        <taxon>Tracheophyta</taxon>
        <taxon>Spermatophyta</taxon>
        <taxon>Magnoliopsida</taxon>
        <taxon>Liliopsida</taxon>
        <taxon>Zingiberales</taxon>
        <taxon>Musaceae</taxon>
        <taxon>Ensete</taxon>
    </lineage>
</organism>
<comment type="caution">
    <text evidence="1">The sequence shown here is derived from an EMBL/GenBank/DDBJ whole genome shotgun (WGS) entry which is preliminary data.</text>
</comment>
<proteinExistence type="predicted"/>